<accession>A0ABT1LZM2</accession>
<keyword evidence="2" id="KW-0456">Lyase</keyword>
<dbReference type="PANTHER" id="PTHR42743">
    <property type="entry name" value="AMINO-ACID AMINOTRANSFERASE"/>
    <property type="match status" value="1"/>
</dbReference>
<dbReference type="InterPro" id="IPR043132">
    <property type="entry name" value="BCAT-like_C"/>
</dbReference>
<evidence type="ECO:0000313" key="3">
    <source>
        <dbReference type="Proteomes" id="UP001651690"/>
    </source>
</evidence>
<name>A0ABT1LZM2_9MYCO</name>
<evidence type="ECO:0000256" key="1">
    <source>
        <dbReference type="ARBA" id="ARBA00009320"/>
    </source>
</evidence>
<dbReference type="InterPro" id="IPR001544">
    <property type="entry name" value="Aminotrans_IV"/>
</dbReference>
<keyword evidence="3" id="KW-1185">Reference proteome</keyword>
<dbReference type="Gene3D" id="3.30.470.10">
    <property type="match status" value="1"/>
</dbReference>
<reference evidence="2 3" key="1">
    <citation type="submission" date="2022-06" db="EMBL/GenBank/DDBJ databases">
        <title>Mycolicibacterium sp. CAU 1645 isolated from seawater.</title>
        <authorList>
            <person name="Kim W."/>
        </authorList>
    </citation>
    <scope>NUCLEOTIDE SEQUENCE [LARGE SCALE GENOMIC DNA]</scope>
    <source>
        <strain evidence="2 3">CAU 1645</strain>
    </source>
</reference>
<dbReference type="Pfam" id="PF01063">
    <property type="entry name" value="Aminotran_4"/>
    <property type="match status" value="1"/>
</dbReference>
<dbReference type="InterPro" id="IPR050571">
    <property type="entry name" value="Class-IV_PLP-Dep_Aminotrnsfr"/>
</dbReference>
<dbReference type="PANTHER" id="PTHR42743:SF11">
    <property type="entry name" value="AMINODEOXYCHORISMATE LYASE"/>
    <property type="match status" value="1"/>
</dbReference>
<proteinExistence type="inferred from homology"/>
<dbReference type="Gene3D" id="3.20.10.10">
    <property type="entry name" value="D-amino Acid Aminotransferase, subunit A, domain 2"/>
    <property type="match status" value="1"/>
</dbReference>
<dbReference type="EMBL" id="JANDBD010000002">
    <property type="protein sequence ID" value="MCP9271454.1"/>
    <property type="molecule type" value="Genomic_DNA"/>
</dbReference>
<evidence type="ECO:0000313" key="2">
    <source>
        <dbReference type="EMBL" id="MCP9271454.1"/>
    </source>
</evidence>
<dbReference type="SUPFAM" id="SSF56752">
    <property type="entry name" value="D-aminoacid aminotransferase-like PLP-dependent enzymes"/>
    <property type="match status" value="1"/>
</dbReference>
<comment type="similarity">
    <text evidence="1">Belongs to the class-IV pyridoxal-phosphate-dependent aminotransferase family.</text>
</comment>
<dbReference type="InterPro" id="IPR036038">
    <property type="entry name" value="Aminotransferase-like"/>
</dbReference>
<sequence length="271" mass="28304">MAPRPELVVTLDGRVHGADAALVRTDDPLFSRGDGVFETLLLRAGAPCLLDAHLRRLGESAALVGLPAPETSAWRRAVDLAVDTWGDDEGVLRMVHGRGTAFVVASPLPERVLVARRDGVAAITLPRRLVDGPWSPVRAKSSSYAANAAALRQAVRSGADDAVFVDAQGVVLEGPRSAVVIESDGALVTASTDLPILAGTTVTALFDVARQRGVECRHQVFGVGELLAAQAVWLLSAITLAVRVHTLDGNPLDTGMARLDVPGLVDVAVAG</sequence>
<dbReference type="InterPro" id="IPR043131">
    <property type="entry name" value="BCAT-like_N"/>
</dbReference>
<dbReference type="GO" id="GO:0008696">
    <property type="term" value="F:4-amino-4-deoxychorismate lyase activity"/>
    <property type="evidence" value="ECO:0007669"/>
    <property type="project" value="UniProtKB-EC"/>
</dbReference>
<protein>
    <submittedName>
        <fullName evidence="2">Aminodeoxychorismate lyase</fullName>
        <ecNumber evidence="2">4.1.3.38</ecNumber>
    </submittedName>
</protein>
<dbReference type="EC" id="4.1.3.38" evidence="2"/>
<gene>
    <name evidence="2" type="ORF">NM203_04555</name>
</gene>
<organism evidence="2 3">
    <name type="scientific">Mycolicibacterium arenosum</name>
    <dbReference type="NCBI Taxonomy" id="2952157"/>
    <lineage>
        <taxon>Bacteria</taxon>
        <taxon>Bacillati</taxon>
        <taxon>Actinomycetota</taxon>
        <taxon>Actinomycetes</taxon>
        <taxon>Mycobacteriales</taxon>
        <taxon>Mycobacteriaceae</taxon>
        <taxon>Mycolicibacterium</taxon>
    </lineage>
</organism>
<dbReference type="Proteomes" id="UP001651690">
    <property type="component" value="Unassembled WGS sequence"/>
</dbReference>
<dbReference type="NCBIfam" id="NF005887">
    <property type="entry name" value="PRK07849.1-2"/>
    <property type="match status" value="1"/>
</dbReference>
<dbReference type="RefSeq" id="WP_255058504.1">
    <property type="nucleotide sequence ID" value="NZ_JANDBD010000002.1"/>
</dbReference>
<comment type="caution">
    <text evidence="2">The sequence shown here is derived from an EMBL/GenBank/DDBJ whole genome shotgun (WGS) entry which is preliminary data.</text>
</comment>